<dbReference type="SUPFAM" id="SSF55073">
    <property type="entry name" value="Nucleotide cyclase"/>
    <property type="match status" value="1"/>
</dbReference>
<dbReference type="GO" id="GO:0043709">
    <property type="term" value="P:cell adhesion involved in single-species biofilm formation"/>
    <property type="evidence" value="ECO:0007669"/>
    <property type="project" value="TreeGrafter"/>
</dbReference>
<evidence type="ECO:0000256" key="1">
    <source>
        <dbReference type="SAM" id="Coils"/>
    </source>
</evidence>
<dbReference type="SMART" id="SM00267">
    <property type="entry name" value="GGDEF"/>
    <property type="match status" value="1"/>
</dbReference>
<dbReference type="EMBL" id="JADCKB010000011">
    <property type="protein sequence ID" value="MBE5040153.1"/>
    <property type="molecule type" value="Genomic_DNA"/>
</dbReference>
<dbReference type="PANTHER" id="PTHR45138">
    <property type="entry name" value="REGULATORY COMPONENTS OF SENSORY TRANSDUCTION SYSTEM"/>
    <property type="match status" value="1"/>
</dbReference>
<evidence type="ECO:0000313" key="4">
    <source>
        <dbReference type="EMBL" id="MBE5040153.1"/>
    </source>
</evidence>
<dbReference type="Proteomes" id="UP000806542">
    <property type="component" value="Unassembled WGS sequence"/>
</dbReference>
<reference evidence="4" key="1">
    <citation type="submission" date="2020-10" db="EMBL/GenBank/DDBJ databases">
        <title>ChiBAC.</title>
        <authorList>
            <person name="Zenner C."/>
            <person name="Hitch T.C.A."/>
            <person name="Clavel T."/>
        </authorList>
    </citation>
    <scope>NUCLEOTIDE SEQUENCE</scope>
    <source>
        <strain evidence="4">DSM 107454</strain>
    </source>
</reference>
<dbReference type="NCBIfam" id="TIGR00254">
    <property type="entry name" value="GGDEF"/>
    <property type="match status" value="1"/>
</dbReference>
<keyword evidence="2" id="KW-0812">Transmembrane</keyword>
<evidence type="ECO:0000313" key="5">
    <source>
        <dbReference type="Proteomes" id="UP000806542"/>
    </source>
</evidence>
<keyword evidence="2" id="KW-0472">Membrane</keyword>
<sequence>MKKLYRRLAVTLALSTLFIAILFTISLYGRSKAESNHYLNQLLESEITNIENTVADQKEREEILKEDYLNRAWGVEYIVSHDFKNISRSNGLVLLKELMEVSNISVIDYSGTISLCTDDSTGKLYENQEELQTVLHSEEDKAYVFCVDRPQFSQRPAYFYVLVKSNSPYYAAIRIDADVSRLGLMSREELIQYTLRQATTEYDTSMLAVDQESGRILGITENNHQEFHMEGTQSQQDMLQFLDSMPTREPVLLKINDQYWQSVICRYEDIYLIASSSMDKVFGNMAQTLLEGLFGICIISLLTGLLVHYHIIRMQKELSLAKAEARYDKLTGLYNRNGFEQYAEQFLTQDQTAGALILFDLDNFKKINDFEGHPEGDQILKKFAQCLNACFRKSDCIGRLGGDEFVVLIPNLIPEEILVEKLENVLYEVRKMLNGYYEKYDTSVSIGAVPVDGTIKTYAGLYQCADAALYAAKYMGKNQYYINHGEIPYAQAKSKTNIRKEKQNREKSV</sequence>
<accession>A0A9D5RBL5</accession>
<dbReference type="InterPro" id="IPR000160">
    <property type="entry name" value="GGDEF_dom"/>
</dbReference>
<feature type="transmembrane region" description="Helical" evidence="2">
    <location>
        <begin position="292"/>
        <end position="312"/>
    </location>
</feature>
<name>A0A9D5RBL5_9FIRM</name>
<dbReference type="InterPro" id="IPR029787">
    <property type="entry name" value="Nucleotide_cyclase"/>
</dbReference>
<protein>
    <submittedName>
        <fullName evidence="4">GGDEF domain-containing protein</fullName>
    </submittedName>
</protein>
<dbReference type="Gene3D" id="3.30.70.270">
    <property type="match status" value="1"/>
</dbReference>
<feature type="domain" description="GGDEF" evidence="3">
    <location>
        <begin position="352"/>
        <end position="485"/>
    </location>
</feature>
<dbReference type="GO" id="GO:1902201">
    <property type="term" value="P:negative regulation of bacterial-type flagellum-dependent cell motility"/>
    <property type="evidence" value="ECO:0007669"/>
    <property type="project" value="TreeGrafter"/>
</dbReference>
<dbReference type="InterPro" id="IPR043128">
    <property type="entry name" value="Rev_trsase/Diguanyl_cyclase"/>
</dbReference>
<feature type="coiled-coil region" evidence="1">
    <location>
        <begin position="40"/>
        <end position="67"/>
    </location>
</feature>
<keyword evidence="1" id="KW-0175">Coiled coil</keyword>
<keyword evidence="2" id="KW-1133">Transmembrane helix</keyword>
<proteinExistence type="predicted"/>
<keyword evidence="5" id="KW-1185">Reference proteome</keyword>
<dbReference type="InterPro" id="IPR050469">
    <property type="entry name" value="Diguanylate_Cyclase"/>
</dbReference>
<evidence type="ECO:0000256" key="2">
    <source>
        <dbReference type="SAM" id="Phobius"/>
    </source>
</evidence>
<dbReference type="AlphaFoldDB" id="A0A9D5RBL5"/>
<dbReference type="CDD" id="cd01949">
    <property type="entry name" value="GGDEF"/>
    <property type="match status" value="1"/>
</dbReference>
<gene>
    <name evidence="4" type="ORF">INF28_06725</name>
</gene>
<evidence type="ECO:0000259" key="3">
    <source>
        <dbReference type="PROSITE" id="PS50887"/>
    </source>
</evidence>
<comment type="caution">
    <text evidence="4">The sequence shown here is derived from an EMBL/GenBank/DDBJ whole genome shotgun (WGS) entry which is preliminary data.</text>
</comment>
<dbReference type="PROSITE" id="PS50887">
    <property type="entry name" value="GGDEF"/>
    <property type="match status" value="1"/>
</dbReference>
<dbReference type="GO" id="GO:0052621">
    <property type="term" value="F:diguanylate cyclase activity"/>
    <property type="evidence" value="ECO:0007669"/>
    <property type="project" value="TreeGrafter"/>
</dbReference>
<dbReference type="GO" id="GO:0005886">
    <property type="term" value="C:plasma membrane"/>
    <property type="evidence" value="ECO:0007669"/>
    <property type="project" value="TreeGrafter"/>
</dbReference>
<organism evidence="4 5">
    <name type="scientific">Ructibacterium gallinarum</name>
    <dbReference type="NCBI Taxonomy" id="2779355"/>
    <lineage>
        <taxon>Bacteria</taxon>
        <taxon>Bacillati</taxon>
        <taxon>Bacillota</taxon>
        <taxon>Clostridia</taxon>
        <taxon>Eubacteriales</taxon>
        <taxon>Oscillospiraceae</taxon>
        <taxon>Ructibacterium</taxon>
    </lineage>
</organism>
<dbReference type="RefSeq" id="WP_226392699.1">
    <property type="nucleotide sequence ID" value="NZ_JADCKB010000011.1"/>
</dbReference>
<dbReference type="Pfam" id="PF00990">
    <property type="entry name" value="GGDEF"/>
    <property type="match status" value="1"/>
</dbReference>
<dbReference type="PANTHER" id="PTHR45138:SF24">
    <property type="entry name" value="DIGUANYLATE CYCLASE DGCC-RELATED"/>
    <property type="match status" value="1"/>
</dbReference>